<keyword evidence="4 5" id="KW-1015">Disulfide bond</keyword>
<keyword evidence="2" id="KW-0964">Secreted</keyword>
<dbReference type="InParanoid" id="A0A6J0CE00"/>
<evidence type="ECO:0000256" key="3">
    <source>
        <dbReference type="ARBA" id="ARBA00022737"/>
    </source>
</evidence>
<dbReference type="GeneID" id="107228111"/>
<organism evidence="9">
    <name type="scientific">Neodiprion lecontei</name>
    <name type="common">Redheaded pine sawfly</name>
    <dbReference type="NCBI Taxonomy" id="441921"/>
    <lineage>
        <taxon>Eukaryota</taxon>
        <taxon>Metazoa</taxon>
        <taxon>Ecdysozoa</taxon>
        <taxon>Arthropoda</taxon>
        <taxon>Hexapoda</taxon>
        <taxon>Insecta</taxon>
        <taxon>Pterygota</taxon>
        <taxon>Neoptera</taxon>
        <taxon>Endopterygota</taxon>
        <taxon>Hymenoptera</taxon>
        <taxon>Tenthredinoidea</taxon>
        <taxon>Diprionidae</taxon>
        <taxon>Diprioninae</taxon>
        <taxon>Neodiprion</taxon>
    </lineage>
</organism>
<dbReference type="GO" id="GO:0005604">
    <property type="term" value="C:basement membrane"/>
    <property type="evidence" value="ECO:0007669"/>
    <property type="project" value="TreeGrafter"/>
</dbReference>
<keyword evidence="3" id="KW-0677">Repeat</keyword>
<feature type="disulfide bond" evidence="5">
    <location>
        <begin position="93"/>
        <end position="112"/>
    </location>
</feature>
<name>A0A6J0CE00_NEOLC</name>
<keyword evidence="6" id="KW-0732">Signal</keyword>
<proteinExistence type="predicted"/>
<dbReference type="InterPro" id="IPR000716">
    <property type="entry name" value="Thyroglobulin_1"/>
</dbReference>
<dbReference type="RefSeq" id="XP_015524963.1">
    <property type="nucleotide sequence ID" value="XM_015669477.2"/>
</dbReference>
<evidence type="ECO:0000256" key="4">
    <source>
        <dbReference type="ARBA" id="ARBA00023157"/>
    </source>
</evidence>
<feature type="signal peptide" evidence="6">
    <location>
        <begin position="1"/>
        <end position="28"/>
    </location>
</feature>
<evidence type="ECO:0000256" key="6">
    <source>
        <dbReference type="SAM" id="SignalP"/>
    </source>
</evidence>
<dbReference type="InterPro" id="IPR051950">
    <property type="entry name" value="Dev_reg/Prot_inhib"/>
</dbReference>
<dbReference type="KEGG" id="nlo:107228111"/>
<evidence type="ECO:0000259" key="7">
    <source>
        <dbReference type="PROSITE" id="PS51162"/>
    </source>
</evidence>
<dbReference type="InterPro" id="IPR036857">
    <property type="entry name" value="Thyroglobulin_1_sf"/>
</dbReference>
<evidence type="ECO:0000313" key="8">
    <source>
        <dbReference type="Proteomes" id="UP000829291"/>
    </source>
</evidence>
<dbReference type="Proteomes" id="UP000829291">
    <property type="component" value="Chromosome 5"/>
</dbReference>
<dbReference type="OrthoDB" id="6409105at2759"/>
<dbReference type="GO" id="GO:0007160">
    <property type="term" value="P:cell-matrix adhesion"/>
    <property type="evidence" value="ECO:0007669"/>
    <property type="project" value="TreeGrafter"/>
</dbReference>
<reference evidence="9" key="1">
    <citation type="submission" date="2025-08" db="UniProtKB">
        <authorList>
            <consortium name="RefSeq"/>
        </authorList>
    </citation>
    <scope>IDENTIFICATION</scope>
    <source>
        <tissue evidence="9">Thorax and Abdomen</tissue>
    </source>
</reference>
<evidence type="ECO:0000313" key="9">
    <source>
        <dbReference type="RefSeq" id="XP_015524963.1"/>
    </source>
</evidence>
<evidence type="ECO:0000256" key="2">
    <source>
        <dbReference type="ARBA" id="ARBA00022525"/>
    </source>
</evidence>
<comment type="caution">
    <text evidence="5">Lacks conserved residue(s) required for the propagation of feature annotation.</text>
</comment>
<dbReference type="AlphaFoldDB" id="A0A6J0CE00"/>
<keyword evidence="8" id="KW-1185">Reference proteome</keyword>
<sequence length="296" mass="33322">MSNFYKFGFLYLAFALIFIGYHTSFVCGQNGTCSEYESGDNLWTPNCTDDNYWQPVQCKGETLNGRCFCYNATGTRLFGWAWWASAENMTCACSRRREALEIAGRKDVSLHCSSEGNYEELQCDNGLCWCVEATTGKPTERAYPESMMTYLPCYNTTLVGSQYLRKCESAMVARARVLKKLETHGRYYTHIDAVNCEGDGSYGNYKISSSQILCTWKNNTQIESYQTELSNILTVDCNCARDYVIYDEAGLTFSLTCDTDGSYSSEQYSNGYPFCVDSDGFATTYLGELGEDLSCT</sequence>
<gene>
    <name evidence="9" type="primary">LOC107228111</name>
</gene>
<dbReference type="Gene3D" id="4.10.800.10">
    <property type="entry name" value="Thyroglobulin type-1"/>
    <property type="match status" value="2"/>
</dbReference>
<comment type="subcellular location">
    <subcellularLocation>
        <location evidence="1">Secreted</location>
    </subcellularLocation>
</comment>
<dbReference type="SUPFAM" id="SSF57610">
    <property type="entry name" value="Thyroglobulin type-1 domain"/>
    <property type="match status" value="3"/>
</dbReference>
<protein>
    <submittedName>
        <fullName evidence="9">Uncharacterized protein LOC107228111</fullName>
    </submittedName>
</protein>
<dbReference type="GO" id="GO:0005615">
    <property type="term" value="C:extracellular space"/>
    <property type="evidence" value="ECO:0007669"/>
    <property type="project" value="TreeGrafter"/>
</dbReference>
<evidence type="ECO:0000256" key="1">
    <source>
        <dbReference type="ARBA" id="ARBA00004613"/>
    </source>
</evidence>
<accession>A0A6J0CE00</accession>
<dbReference type="Pfam" id="PF00086">
    <property type="entry name" value="Thyroglobulin_1"/>
    <property type="match status" value="2"/>
</dbReference>
<feature type="domain" description="Thyroglobulin type-1" evidence="7">
    <location>
        <begin position="93"/>
        <end position="153"/>
    </location>
</feature>
<dbReference type="PROSITE" id="PS51162">
    <property type="entry name" value="THYROGLOBULIN_1_2"/>
    <property type="match status" value="2"/>
</dbReference>
<evidence type="ECO:0000256" key="5">
    <source>
        <dbReference type="PROSITE-ProRule" id="PRU00500"/>
    </source>
</evidence>
<feature type="chain" id="PRO_5026895074" evidence="6">
    <location>
        <begin position="29"/>
        <end position="296"/>
    </location>
</feature>
<dbReference type="PANTHER" id="PTHR12352:SF3">
    <property type="entry name" value="NIDOGEN-2"/>
    <property type="match status" value="1"/>
</dbReference>
<feature type="domain" description="Thyroglobulin type-1" evidence="7">
    <location>
        <begin position="30"/>
        <end position="91"/>
    </location>
</feature>
<dbReference type="SMART" id="SM00211">
    <property type="entry name" value="TY"/>
    <property type="match status" value="2"/>
</dbReference>
<dbReference type="PANTHER" id="PTHR12352">
    <property type="entry name" value="SECRETED MODULAR CALCIUM-BINDING PROTEIN"/>
    <property type="match status" value="1"/>
</dbReference>